<dbReference type="EMBL" id="UZAK01042758">
    <property type="protein sequence ID" value="VDP69539.1"/>
    <property type="molecule type" value="Genomic_DNA"/>
</dbReference>
<dbReference type="AlphaFoldDB" id="A0A183KWX3"/>
<proteinExistence type="predicted"/>
<sequence>MNCKIYLFHLHRVFFSHYFLGTSRLKLLSVSHLHKVVVLVYQDVDDLLQMTFVQLRLKGERKIKLYKQYSSILWLSSGESSCLISVISD</sequence>
<dbReference type="WBParaSite" id="SCUD_0001957001-mRNA-1">
    <property type="protein sequence ID" value="SCUD_0001957001-mRNA-1"/>
    <property type="gene ID" value="SCUD_0001957001"/>
</dbReference>
<name>A0A183KWX3_9TREM</name>
<gene>
    <name evidence="1" type="ORF">SCUD_LOCUS19567</name>
</gene>
<evidence type="ECO:0000313" key="1">
    <source>
        <dbReference type="EMBL" id="VDP69539.1"/>
    </source>
</evidence>
<organism evidence="3">
    <name type="scientific">Schistosoma curassoni</name>
    <dbReference type="NCBI Taxonomy" id="6186"/>
    <lineage>
        <taxon>Eukaryota</taxon>
        <taxon>Metazoa</taxon>
        <taxon>Spiralia</taxon>
        <taxon>Lophotrochozoa</taxon>
        <taxon>Platyhelminthes</taxon>
        <taxon>Trematoda</taxon>
        <taxon>Digenea</taxon>
        <taxon>Strigeidida</taxon>
        <taxon>Schistosomatoidea</taxon>
        <taxon>Schistosomatidae</taxon>
        <taxon>Schistosoma</taxon>
    </lineage>
</organism>
<evidence type="ECO:0000313" key="3">
    <source>
        <dbReference type="WBParaSite" id="SCUD_0001957001-mRNA-1"/>
    </source>
</evidence>
<protein>
    <submittedName>
        <fullName evidence="3">Ovule protein</fullName>
    </submittedName>
</protein>
<reference evidence="1 2" key="2">
    <citation type="submission" date="2018-11" db="EMBL/GenBank/DDBJ databases">
        <authorList>
            <consortium name="Pathogen Informatics"/>
        </authorList>
    </citation>
    <scope>NUCLEOTIDE SEQUENCE [LARGE SCALE GENOMIC DNA]</scope>
    <source>
        <strain evidence="1">Dakar</strain>
        <strain evidence="2">Dakar, Senegal</strain>
    </source>
</reference>
<keyword evidence="2" id="KW-1185">Reference proteome</keyword>
<dbReference type="Proteomes" id="UP000279833">
    <property type="component" value="Unassembled WGS sequence"/>
</dbReference>
<accession>A0A183KWX3</accession>
<evidence type="ECO:0000313" key="2">
    <source>
        <dbReference type="Proteomes" id="UP000279833"/>
    </source>
</evidence>
<reference evidence="3" key="1">
    <citation type="submission" date="2016-06" db="UniProtKB">
        <authorList>
            <consortium name="WormBaseParasite"/>
        </authorList>
    </citation>
    <scope>IDENTIFICATION</scope>
</reference>